<reference evidence="1 2" key="1">
    <citation type="journal article" date="2011" name="J. Bacteriol.">
        <title>Complete Genome Sequence of the Aerobic Marine Methanotroph Methylomonas methanica MC09.</title>
        <authorList>
            <person name="Boden R."/>
            <person name="Cunliffe M."/>
            <person name="Scanlan J."/>
            <person name="Moussard H."/>
            <person name="Kits K.D."/>
            <person name="Klotz M.G."/>
            <person name="Jetten M.S."/>
            <person name="Vuilleumier S."/>
            <person name="Han J."/>
            <person name="Peters L."/>
            <person name="Mikhailova N."/>
            <person name="Teshima H."/>
            <person name="Tapia R."/>
            <person name="Kyrpides N."/>
            <person name="Ivanova N."/>
            <person name="Pagani I."/>
            <person name="Cheng J.F."/>
            <person name="Goodwin L."/>
            <person name="Han C."/>
            <person name="Hauser L."/>
            <person name="Land M.L."/>
            <person name="Lapidus A."/>
            <person name="Lucas S."/>
            <person name="Pitluck S."/>
            <person name="Woyke T."/>
            <person name="Stein L."/>
            <person name="Murrell J.C."/>
        </authorList>
    </citation>
    <scope>NUCLEOTIDE SEQUENCE [LARGE SCALE GENOMIC DNA]</scope>
    <source>
        <strain evidence="1 2">MC09</strain>
    </source>
</reference>
<accession>G0A3Y6</accession>
<evidence type="ECO:0000313" key="2">
    <source>
        <dbReference type="Proteomes" id="UP000008888"/>
    </source>
</evidence>
<dbReference type="EMBL" id="CP002738">
    <property type="protein sequence ID" value="AEG02758.1"/>
    <property type="molecule type" value="Genomic_DNA"/>
</dbReference>
<dbReference type="Proteomes" id="UP000008888">
    <property type="component" value="Chromosome"/>
</dbReference>
<gene>
    <name evidence="1" type="ordered locus">Metme_4412</name>
</gene>
<keyword evidence="2" id="KW-1185">Reference proteome</keyword>
<name>G0A3Y6_METMM</name>
<dbReference type="OrthoDB" id="7018083at2"/>
<dbReference type="HOGENOM" id="CLU_1401049_0_0_6"/>
<dbReference type="KEGG" id="mmt:Metme_4412"/>
<evidence type="ECO:0000313" key="1">
    <source>
        <dbReference type="EMBL" id="AEG02758.1"/>
    </source>
</evidence>
<dbReference type="AlphaFoldDB" id="G0A3Y6"/>
<protein>
    <submittedName>
        <fullName evidence="1">Uncharacterized protein</fullName>
    </submittedName>
</protein>
<dbReference type="RefSeq" id="WP_013820971.1">
    <property type="nucleotide sequence ID" value="NC_015572.1"/>
</dbReference>
<organism evidence="1 2">
    <name type="scientific">Methylomonas methanica (strain DSM 25384 / MC09)</name>
    <dbReference type="NCBI Taxonomy" id="857087"/>
    <lineage>
        <taxon>Bacteria</taxon>
        <taxon>Pseudomonadati</taxon>
        <taxon>Pseudomonadota</taxon>
        <taxon>Gammaproteobacteria</taxon>
        <taxon>Methylococcales</taxon>
        <taxon>Methylococcaceae</taxon>
        <taxon>Methylomonas</taxon>
    </lineage>
</organism>
<proteinExistence type="predicted"/>
<reference key="2">
    <citation type="submission" date="2011-05" db="EMBL/GenBank/DDBJ databases">
        <title>Complete genome sequence of the aerobic marine methanotroph Methylomonas methanica MC09.</title>
        <authorList>
            <person name="Boden R."/>
            <person name="Cunliffe M."/>
            <person name="Scanlan J."/>
            <person name="Moussard H."/>
            <person name="Kits K.D."/>
            <person name="Klotz M."/>
            <person name="Jetten M."/>
            <person name="Vuilleumier S."/>
            <person name="Han J."/>
            <person name="Peters L."/>
            <person name="Mikhailova N."/>
            <person name="Teshima H."/>
            <person name="Tapia R."/>
            <person name="Kyrpides N."/>
            <person name="Ivanova N."/>
            <person name="Pagani I."/>
            <person name="Cheng J.-F."/>
            <person name="Goodwin L."/>
            <person name="Han C."/>
            <person name="Hauser L."/>
            <person name="Land M."/>
            <person name="Lapidus A."/>
            <person name="Lucas S."/>
            <person name="Pitluck S."/>
            <person name="Woyke T."/>
            <person name="Stein L.Y."/>
            <person name="Murrell C."/>
        </authorList>
    </citation>
    <scope>NUCLEOTIDE SEQUENCE</scope>
    <source>
        <strain>MC09</strain>
    </source>
</reference>
<reference evidence="2" key="3">
    <citation type="submission" date="2011-05" db="EMBL/GenBank/DDBJ databases">
        <title>Complete sequence of Methylomonas methanica MC09.</title>
        <authorList>
            <consortium name="US DOE Joint Genome Institute"/>
            <person name="Lucas S."/>
            <person name="Han J."/>
            <person name="Lapidus A."/>
            <person name="Cheng J.-F."/>
            <person name="Goodwin L."/>
            <person name="Pitluck S."/>
            <person name="Peters L."/>
            <person name="Mikhailova N."/>
            <person name="Teshima H."/>
            <person name="Han C."/>
            <person name="Tapia R."/>
            <person name="Land M."/>
            <person name="Hauser L."/>
            <person name="Kyrpides N."/>
            <person name="Ivanova N."/>
            <person name="Pagani I."/>
            <person name="Stein L."/>
            <person name="Woyke T."/>
        </authorList>
    </citation>
    <scope>NUCLEOTIDE SEQUENCE [LARGE SCALE GENOMIC DNA]</scope>
    <source>
        <strain evidence="2">MC09</strain>
    </source>
</reference>
<sequence length="194" mass="22548">MLLRGQSIDFKIIEKLCQFVSFEKDLPDYVFSSKHRGIRFFERPILAYEEMLLEILSSNKRHYDSSVFISFGIPKSDEHAIFLIDYEKLELSLSVLRSGFNTFFEGTVRYPLLISNMNINWVAFESAYEELGVLVVEKEDQQANEFINELTLSSRLAELPIFDCEQFKSDSSSYQDFCGVYGDLVKILGKNYCF</sequence>